<dbReference type="EMBL" id="DXBU01000017">
    <property type="protein sequence ID" value="HIZ21420.1"/>
    <property type="molecule type" value="Genomic_DNA"/>
</dbReference>
<sequence>MKKIAAVLVCMALLLTGLPQTVLAEKASVGSVSREEGYTGLKTINGKKYYFKNGKKVTGMHKIGNYYYFFSGAAKGAMSGGWKLVKGHFRYFDKKTGRMAVNRTVNGRRIDKNGIWVPVVVLDPGHSSKVAGGYEPLGPGSGQMKAKDTSGTQGVATNVPEYKLNLTIAKKLKTVLQKRGYKVILTRTNNNVALSCRQRAEIANKAKADAFIRIHANGSTYSSANGAMTICTTKNSPYMPSLYTKSKALSTQLLNAYVKATGCKKEYVWETDSMSGNNWSKVPTTIIEMGYMSNPAEDRKMQNASYQKRMVQGIANGIDQYIIS</sequence>
<organism evidence="5 6">
    <name type="scientific">Candidatus Blautia faecigallinarum</name>
    <dbReference type="NCBI Taxonomy" id="2838488"/>
    <lineage>
        <taxon>Bacteria</taxon>
        <taxon>Bacillati</taxon>
        <taxon>Bacillota</taxon>
        <taxon>Clostridia</taxon>
        <taxon>Lachnospirales</taxon>
        <taxon>Lachnospiraceae</taxon>
        <taxon>Blautia</taxon>
    </lineage>
</organism>
<dbReference type="AlphaFoldDB" id="A0A9D2ISQ6"/>
<dbReference type="GO" id="GO:0030288">
    <property type="term" value="C:outer membrane-bounded periplasmic space"/>
    <property type="evidence" value="ECO:0007669"/>
    <property type="project" value="TreeGrafter"/>
</dbReference>
<name>A0A9D2ISQ6_9FIRM</name>
<dbReference type="Pfam" id="PF01520">
    <property type="entry name" value="Amidase_3"/>
    <property type="match status" value="1"/>
</dbReference>
<dbReference type="Proteomes" id="UP000824041">
    <property type="component" value="Unassembled WGS sequence"/>
</dbReference>
<protein>
    <submittedName>
        <fullName evidence="5">N-acetylmuramoyl-L-alanine amidase</fullName>
        <ecNumber evidence="5">3.5.1.28</ecNumber>
    </submittedName>
</protein>
<dbReference type="InterPro" id="IPR002508">
    <property type="entry name" value="MurNAc-LAA_cat"/>
</dbReference>
<evidence type="ECO:0000256" key="2">
    <source>
        <dbReference type="ARBA" id="ARBA00022801"/>
    </source>
</evidence>
<proteinExistence type="predicted"/>
<dbReference type="GO" id="GO:0008745">
    <property type="term" value="F:N-acetylmuramoyl-L-alanine amidase activity"/>
    <property type="evidence" value="ECO:0007669"/>
    <property type="project" value="UniProtKB-EC"/>
</dbReference>
<dbReference type="Pfam" id="PF19127">
    <property type="entry name" value="Choline_bind_3"/>
    <property type="match status" value="1"/>
</dbReference>
<comment type="caution">
    <text evidence="5">The sequence shown here is derived from an EMBL/GenBank/DDBJ whole genome shotgun (WGS) entry which is preliminary data.</text>
</comment>
<dbReference type="InterPro" id="IPR018337">
    <property type="entry name" value="Cell_wall/Cho-bd_repeat"/>
</dbReference>
<feature type="chain" id="PRO_5038615398" evidence="3">
    <location>
        <begin position="25"/>
        <end position="324"/>
    </location>
</feature>
<gene>
    <name evidence="5" type="ORF">IAA21_01300</name>
</gene>
<dbReference type="GO" id="GO:0009253">
    <property type="term" value="P:peptidoglycan catabolic process"/>
    <property type="evidence" value="ECO:0007669"/>
    <property type="project" value="InterPro"/>
</dbReference>
<dbReference type="CDD" id="cd02696">
    <property type="entry name" value="MurNAc-LAA"/>
    <property type="match status" value="1"/>
</dbReference>
<dbReference type="PANTHER" id="PTHR30404:SF0">
    <property type="entry name" value="N-ACETYLMURAMOYL-L-ALANINE AMIDASE AMIC"/>
    <property type="match status" value="1"/>
</dbReference>
<evidence type="ECO:0000313" key="6">
    <source>
        <dbReference type="Proteomes" id="UP000824041"/>
    </source>
</evidence>
<reference evidence="5" key="1">
    <citation type="journal article" date="2021" name="PeerJ">
        <title>Extensive microbial diversity within the chicken gut microbiome revealed by metagenomics and culture.</title>
        <authorList>
            <person name="Gilroy R."/>
            <person name="Ravi A."/>
            <person name="Getino M."/>
            <person name="Pursley I."/>
            <person name="Horton D.L."/>
            <person name="Alikhan N.F."/>
            <person name="Baker D."/>
            <person name="Gharbi K."/>
            <person name="Hall N."/>
            <person name="Watson M."/>
            <person name="Adriaenssens E.M."/>
            <person name="Foster-Nyarko E."/>
            <person name="Jarju S."/>
            <person name="Secka A."/>
            <person name="Antonio M."/>
            <person name="Oren A."/>
            <person name="Chaudhuri R.R."/>
            <person name="La Ragione R."/>
            <person name="Hildebrand F."/>
            <person name="Pallen M.J."/>
        </authorList>
    </citation>
    <scope>NUCLEOTIDE SEQUENCE</scope>
    <source>
        <strain evidence="5">14324</strain>
    </source>
</reference>
<dbReference type="SUPFAM" id="SSF53187">
    <property type="entry name" value="Zn-dependent exopeptidases"/>
    <property type="match status" value="1"/>
</dbReference>
<keyword evidence="1" id="KW-0677">Repeat</keyword>
<reference evidence="5" key="2">
    <citation type="submission" date="2021-04" db="EMBL/GenBank/DDBJ databases">
        <authorList>
            <person name="Gilroy R."/>
        </authorList>
    </citation>
    <scope>NUCLEOTIDE SEQUENCE</scope>
    <source>
        <strain evidence="5">14324</strain>
    </source>
</reference>
<dbReference type="EC" id="3.5.1.28" evidence="5"/>
<evidence type="ECO:0000256" key="1">
    <source>
        <dbReference type="ARBA" id="ARBA00022737"/>
    </source>
</evidence>
<dbReference type="InterPro" id="IPR050695">
    <property type="entry name" value="N-acetylmuramoyl_amidase_3"/>
</dbReference>
<dbReference type="SMART" id="SM00646">
    <property type="entry name" value="Ami_3"/>
    <property type="match status" value="1"/>
</dbReference>
<keyword evidence="2 5" id="KW-0378">Hydrolase</keyword>
<evidence type="ECO:0000313" key="5">
    <source>
        <dbReference type="EMBL" id="HIZ21420.1"/>
    </source>
</evidence>
<dbReference type="Gene3D" id="3.40.630.40">
    <property type="entry name" value="Zn-dependent exopeptidases"/>
    <property type="match status" value="1"/>
</dbReference>
<accession>A0A9D2ISQ6</accession>
<dbReference type="Gene3D" id="2.10.270.10">
    <property type="entry name" value="Cholin Binding"/>
    <property type="match status" value="1"/>
</dbReference>
<keyword evidence="3" id="KW-0732">Signal</keyword>
<dbReference type="SUPFAM" id="SSF69360">
    <property type="entry name" value="Cell wall binding repeat"/>
    <property type="match status" value="1"/>
</dbReference>
<evidence type="ECO:0000256" key="3">
    <source>
        <dbReference type="SAM" id="SignalP"/>
    </source>
</evidence>
<feature type="signal peptide" evidence="3">
    <location>
        <begin position="1"/>
        <end position="24"/>
    </location>
</feature>
<dbReference type="PANTHER" id="PTHR30404">
    <property type="entry name" value="N-ACETYLMURAMOYL-L-ALANINE AMIDASE"/>
    <property type="match status" value="1"/>
</dbReference>
<feature type="domain" description="MurNAc-LAA" evidence="4">
    <location>
        <begin position="200"/>
        <end position="319"/>
    </location>
</feature>
<evidence type="ECO:0000259" key="4">
    <source>
        <dbReference type="SMART" id="SM00646"/>
    </source>
</evidence>